<proteinExistence type="inferred from homology"/>
<dbReference type="InterPro" id="IPR022791">
    <property type="entry name" value="L-PG_synthase/AglD"/>
</dbReference>
<dbReference type="GO" id="GO:0050071">
    <property type="term" value="F:phosphatidylglycerol lysyltransferase activity"/>
    <property type="evidence" value="ECO:0007669"/>
    <property type="project" value="UniProtKB-EC"/>
</dbReference>
<dbReference type="RefSeq" id="WP_114297571.1">
    <property type="nucleotide sequence ID" value="NZ_QPJT01000009.1"/>
</dbReference>
<dbReference type="GO" id="GO:0005886">
    <property type="term" value="C:plasma membrane"/>
    <property type="evidence" value="ECO:0007669"/>
    <property type="project" value="UniProtKB-SubCell"/>
</dbReference>
<comment type="similarity">
    <text evidence="6">Belongs to the LPG synthase family.</text>
</comment>
<comment type="function">
    <text evidence="6">Catalyzes the transfer of a lysyl group from L-lysyl-tRNA(Lys) to membrane-bound phosphatidylglycerol (PG), which produces lysylphosphatidylglycerol (LPG), a major component of the bacterial membrane with a positive net charge. LPG synthesis contributes to bacterial virulence as it is involved in the resistance mechanism against cationic antimicrobial peptides (CAMP) produces by the host's immune system (defensins, cathelicidins) and by the competing microorganisms.</text>
</comment>
<dbReference type="EC" id="2.3.2.3" evidence="6"/>
<evidence type="ECO:0000256" key="6">
    <source>
        <dbReference type="RuleBase" id="RU363042"/>
    </source>
</evidence>
<dbReference type="GO" id="GO:0006629">
    <property type="term" value="P:lipid metabolic process"/>
    <property type="evidence" value="ECO:0007669"/>
    <property type="project" value="UniProtKB-KW"/>
</dbReference>
<evidence type="ECO:0000256" key="5">
    <source>
        <dbReference type="ARBA" id="ARBA00023136"/>
    </source>
</evidence>
<keyword evidence="6" id="KW-0443">Lipid metabolism</keyword>
<keyword evidence="6" id="KW-0808">Transferase</keyword>
<keyword evidence="8" id="KW-1185">Reference proteome</keyword>
<organism evidence="7 8">
    <name type="scientific">Anaerobacterium chartisolvens</name>
    <dbReference type="NCBI Taxonomy" id="1297424"/>
    <lineage>
        <taxon>Bacteria</taxon>
        <taxon>Bacillati</taxon>
        <taxon>Bacillota</taxon>
        <taxon>Clostridia</taxon>
        <taxon>Eubacteriales</taxon>
        <taxon>Oscillospiraceae</taxon>
        <taxon>Anaerobacterium</taxon>
    </lineage>
</organism>
<dbReference type="Pfam" id="PF03706">
    <property type="entry name" value="LPG_synthase_TM"/>
    <property type="match status" value="1"/>
</dbReference>
<keyword evidence="6" id="KW-0046">Antibiotic resistance</keyword>
<keyword evidence="4 6" id="KW-1133">Transmembrane helix</keyword>
<evidence type="ECO:0000256" key="2">
    <source>
        <dbReference type="ARBA" id="ARBA00022475"/>
    </source>
</evidence>
<feature type="transmembrane region" description="Helical" evidence="6">
    <location>
        <begin position="151"/>
        <end position="174"/>
    </location>
</feature>
<evidence type="ECO:0000256" key="1">
    <source>
        <dbReference type="ARBA" id="ARBA00004651"/>
    </source>
</evidence>
<dbReference type="GO" id="GO:0046677">
    <property type="term" value="P:response to antibiotic"/>
    <property type="evidence" value="ECO:0007669"/>
    <property type="project" value="UniProtKB-KW"/>
</dbReference>
<keyword evidence="3 6" id="KW-0812">Transmembrane</keyword>
<keyword evidence="2" id="KW-1003">Cell membrane</keyword>
<keyword evidence="5 6" id="KW-0472">Membrane</keyword>
<dbReference type="OrthoDB" id="9810654at2"/>
<dbReference type="Proteomes" id="UP000253034">
    <property type="component" value="Unassembled WGS sequence"/>
</dbReference>
<feature type="transmembrane region" description="Helical" evidence="6">
    <location>
        <begin position="313"/>
        <end position="330"/>
    </location>
</feature>
<sequence>MKKNIFNFLVVSISLIVLVTFVLSTQGIGAFMLQVSGLSSRWIAAALFLMFLYWLFEALSTYVIAHFYRIRYNMIECFAVTMVGQFFNSITPFASGGQPAQVVYMMKKGTEAGDAGSVVMIKFFVFQTMLTLYSSVIIVFSFTYFKTKIPLLFTMTFIGLAVNGSMIVLSILFARNRALTERILKFIFMLVKRMRFIKMTESTEKNVERSLQNFHDNAALLKNNPVLLLKTSILVVLQLTFFFAIPYCVCASFGAPIESFFIIFSATVFVVTIVSIVPLPGASGGAEGGFYLFFGLFFKSSFLVTAILLWRLITYYSCIGLGSIFTIAFPKRTKMPY</sequence>
<evidence type="ECO:0000313" key="8">
    <source>
        <dbReference type="Proteomes" id="UP000253034"/>
    </source>
</evidence>
<evidence type="ECO:0000256" key="3">
    <source>
        <dbReference type="ARBA" id="ARBA00022692"/>
    </source>
</evidence>
<comment type="caution">
    <text evidence="7">The sequence shown here is derived from an EMBL/GenBank/DDBJ whole genome shotgun (WGS) entry which is preliminary data.</text>
</comment>
<comment type="catalytic activity">
    <reaction evidence="6">
        <text>L-lysyl-tRNA(Lys) + a 1,2-diacyl-sn-glycero-3-phospho-(1'-sn-glycerol) = a 1,2-diacyl-sn-glycero-3-phospho-1'-(3'-O-L-lysyl)-sn-glycerol + tRNA(Lys)</text>
        <dbReference type="Rhea" id="RHEA:10668"/>
        <dbReference type="Rhea" id="RHEA-COMP:9696"/>
        <dbReference type="Rhea" id="RHEA-COMP:9697"/>
        <dbReference type="ChEBI" id="CHEBI:64716"/>
        <dbReference type="ChEBI" id="CHEBI:75792"/>
        <dbReference type="ChEBI" id="CHEBI:78442"/>
        <dbReference type="ChEBI" id="CHEBI:78529"/>
        <dbReference type="EC" id="2.3.2.3"/>
    </reaction>
</comment>
<evidence type="ECO:0000313" key="7">
    <source>
        <dbReference type="EMBL" id="RCX16839.1"/>
    </source>
</evidence>
<dbReference type="PANTHER" id="PTHR37693">
    <property type="entry name" value="PHOSPHATIDYLGLYCEROL LYSYLTRANSFERASE"/>
    <property type="match status" value="1"/>
</dbReference>
<feature type="transmembrane region" description="Helical" evidence="6">
    <location>
        <begin position="232"/>
        <end position="254"/>
    </location>
</feature>
<reference evidence="7 8" key="1">
    <citation type="submission" date="2018-07" db="EMBL/GenBank/DDBJ databases">
        <title>Genomic Encyclopedia of Type Strains, Phase IV (KMG-IV): sequencing the most valuable type-strain genomes for metagenomic binning, comparative biology and taxonomic classification.</title>
        <authorList>
            <person name="Goeker M."/>
        </authorList>
    </citation>
    <scope>NUCLEOTIDE SEQUENCE [LARGE SCALE GENOMIC DNA]</scope>
    <source>
        <strain evidence="7 8">DSM 27016</strain>
    </source>
</reference>
<feature type="transmembrane region" description="Helical" evidence="6">
    <location>
        <begin position="260"/>
        <end position="277"/>
    </location>
</feature>
<protein>
    <recommendedName>
        <fullName evidence="6">Phosphatidylglycerol lysyltransferase</fullName>
        <ecNumber evidence="6">2.3.2.3</ecNumber>
    </recommendedName>
    <alternativeName>
        <fullName evidence="6">Lysylphosphatidylglycerol synthase</fullName>
    </alternativeName>
</protein>
<evidence type="ECO:0000256" key="4">
    <source>
        <dbReference type="ARBA" id="ARBA00022989"/>
    </source>
</evidence>
<dbReference type="AlphaFoldDB" id="A0A369B5P2"/>
<dbReference type="EMBL" id="QPJT01000009">
    <property type="protein sequence ID" value="RCX16839.1"/>
    <property type="molecule type" value="Genomic_DNA"/>
</dbReference>
<dbReference type="NCBIfam" id="TIGR00374">
    <property type="entry name" value="flippase-like domain"/>
    <property type="match status" value="1"/>
</dbReference>
<name>A0A369B5P2_9FIRM</name>
<gene>
    <name evidence="6" type="primary">mprF</name>
    <name evidence="7" type="ORF">DFR58_10966</name>
</gene>
<accession>A0A369B5P2</accession>
<dbReference type="PANTHER" id="PTHR37693:SF1">
    <property type="entry name" value="INTEGRAL MEMBRANE PROTEIN"/>
    <property type="match status" value="1"/>
</dbReference>
<feature type="transmembrane region" description="Helical" evidence="6">
    <location>
        <begin position="43"/>
        <end position="65"/>
    </location>
</feature>
<comment type="subcellular location">
    <subcellularLocation>
        <location evidence="1 6">Cell membrane</location>
        <topology evidence="1 6">Multi-pass membrane protein</topology>
    </subcellularLocation>
</comment>
<feature type="transmembrane region" description="Helical" evidence="6">
    <location>
        <begin position="123"/>
        <end position="145"/>
    </location>
</feature>